<organism evidence="2">
    <name type="scientific">marine sediment metagenome</name>
    <dbReference type="NCBI Taxonomy" id="412755"/>
    <lineage>
        <taxon>unclassified sequences</taxon>
        <taxon>metagenomes</taxon>
        <taxon>ecological metagenomes</taxon>
    </lineage>
</organism>
<dbReference type="InterPro" id="IPR001623">
    <property type="entry name" value="DnaJ_domain"/>
</dbReference>
<dbReference type="Gene3D" id="1.10.287.110">
    <property type="entry name" value="DnaJ domain"/>
    <property type="match status" value="1"/>
</dbReference>
<dbReference type="Gene3D" id="1.10.10.60">
    <property type="entry name" value="Homeodomain-like"/>
    <property type="match status" value="1"/>
</dbReference>
<dbReference type="SUPFAM" id="SSF46565">
    <property type="entry name" value="Chaperone J-domain"/>
    <property type="match status" value="1"/>
</dbReference>
<dbReference type="PROSITE" id="PS50076">
    <property type="entry name" value="DNAJ_2"/>
    <property type="match status" value="1"/>
</dbReference>
<proteinExistence type="predicted"/>
<dbReference type="Pfam" id="PF00226">
    <property type="entry name" value="DnaJ"/>
    <property type="match status" value="1"/>
</dbReference>
<dbReference type="EMBL" id="LAZR01007464">
    <property type="protein sequence ID" value="KKM85093.1"/>
    <property type="molecule type" value="Genomic_DNA"/>
</dbReference>
<name>A0A0F9KTP5_9ZZZZ</name>
<protein>
    <recommendedName>
        <fullName evidence="1">J domain-containing protein</fullName>
    </recommendedName>
</protein>
<accession>A0A0F9KTP5</accession>
<feature type="domain" description="J" evidence="1">
    <location>
        <begin position="101"/>
        <end position="159"/>
    </location>
</feature>
<dbReference type="AlphaFoldDB" id="A0A0F9KTP5"/>
<evidence type="ECO:0000313" key="2">
    <source>
        <dbReference type="EMBL" id="KKM85093.1"/>
    </source>
</evidence>
<dbReference type="SMART" id="SM00271">
    <property type="entry name" value="DnaJ"/>
    <property type="match status" value="1"/>
</dbReference>
<comment type="caution">
    <text evidence="2">The sequence shown here is derived from an EMBL/GenBank/DDBJ whole genome shotgun (WGS) entry which is preliminary data.</text>
</comment>
<reference evidence="2" key="1">
    <citation type="journal article" date="2015" name="Nature">
        <title>Complex archaea that bridge the gap between prokaryotes and eukaryotes.</title>
        <authorList>
            <person name="Spang A."/>
            <person name="Saw J.H."/>
            <person name="Jorgensen S.L."/>
            <person name="Zaremba-Niedzwiedzka K."/>
            <person name="Martijn J."/>
            <person name="Lind A.E."/>
            <person name="van Eijk R."/>
            <person name="Schleper C."/>
            <person name="Guy L."/>
            <person name="Ettema T.J."/>
        </authorList>
    </citation>
    <scope>NUCLEOTIDE SEQUENCE</scope>
</reference>
<gene>
    <name evidence="2" type="ORF">LCGC14_1292500</name>
</gene>
<sequence length="159" mass="18903">MVNKTDKKIILEMYGEGWKVSIIAKTVSKGQSTIYKILQEDYDKNRFPILKDLITKALLQEDFTQFIRSLTYRDICLLRRTYKLSGFDKETKIKAILAYFKHFSILGIYPDDLTRDSIKKAFFRKAKEVHPDLNKRETKRGEKFQEVYQSYNYLLTIHT</sequence>
<dbReference type="CDD" id="cd06257">
    <property type="entry name" value="DnaJ"/>
    <property type="match status" value="1"/>
</dbReference>
<evidence type="ECO:0000259" key="1">
    <source>
        <dbReference type="PROSITE" id="PS50076"/>
    </source>
</evidence>
<dbReference type="InterPro" id="IPR036869">
    <property type="entry name" value="J_dom_sf"/>
</dbReference>